<feature type="domain" description="Transcription factor CBF/NF-Y/archaeal histone" evidence="4">
    <location>
        <begin position="69"/>
        <end position="132"/>
    </location>
</feature>
<dbReference type="InterPro" id="IPR003958">
    <property type="entry name" value="CBFA_NFYB_domain"/>
</dbReference>
<dbReference type="SUPFAM" id="SSF47113">
    <property type="entry name" value="Histone-fold"/>
    <property type="match status" value="1"/>
</dbReference>
<evidence type="ECO:0000259" key="4">
    <source>
        <dbReference type="Pfam" id="PF00808"/>
    </source>
</evidence>
<keyword evidence="6" id="KW-1185">Reference proteome</keyword>
<dbReference type="CDD" id="cd22929">
    <property type="entry name" value="HFD_POLE4-like"/>
    <property type="match status" value="1"/>
</dbReference>
<dbReference type="PANTHER" id="PTHR10252">
    <property type="entry name" value="HISTONE-LIKE TRANSCRIPTION FACTOR CCAAT-RELATED"/>
    <property type="match status" value="1"/>
</dbReference>
<name>A0ABN8J7X6_9NEOP</name>
<evidence type="ECO:0000313" key="6">
    <source>
        <dbReference type="Proteomes" id="UP000837857"/>
    </source>
</evidence>
<organism evidence="5 6">
    <name type="scientific">Iphiclides podalirius</name>
    <name type="common">scarce swallowtail</name>
    <dbReference type="NCBI Taxonomy" id="110791"/>
    <lineage>
        <taxon>Eukaryota</taxon>
        <taxon>Metazoa</taxon>
        <taxon>Ecdysozoa</taxon>
        <taxon>Arthropoda</taxon>
        <taxon>Hexapoda</taxon>
        <taxon>Insecta</taxon>
        <taxon>Pterygota</taxon>
        <taxon>Neoptera</taxon>
        <taxon>Endopterygota</taxon>
        <taxon>Lepidoptera</taxon>
        <taxon>Glossata</taxon>
        <taxon>Ditrysia</taxon>
        <taxon>Papilionoidea</taxon>
        <taxon>Papilionidae</taxon>
        <taxon>Papilioninae</taxon>
        <taxon>Iphiclides</taxon>
    </lineage>
</organism>
<comment type="subcellular location">
    <subcellularLocation>
        <location evidence="1">Nucleus</location>
    </subcellularLocation>
</comment>
<dbReference type="Proteomes" id="UP000837857">
    <property type="component" value="Chromosome 8"/>
</dbReference>
<accession>A0ABN8J7X6</accession>
<feature type="region of interest" description="Disordered" evidence="3">
    <location>
        <begin position="24"/>
        <end position="65"/>
    </location>
</feature>
<evidence type="ECO:0000313" key="5">
    <source>
        <dbReference type="EMBL" id="CAH2075540.1"/>
    </source>
</evidence>
<dbReference type="Pfam" id="PF00808">
    <property type="entry name" value="CBFD_NFYB_HMF"/>
    <property type="match status" value="1"/>
</dbReference>
<dbReference type="Gene3D" id="1.10.20.10">
    <property type="entry name" value="Histone, subunit A"/>
    <property type="match status" value="1"/>
</dbReference>
<dbReference type="InterPro" id="IPR050568">
    <property type="entry name" value="Transcr_DNA_Rep_Reg"/>
</dbReference>
<reference evidence="5" key="1">
    <citation type="submission" date="2022-03" db="EMBL/GenBank/DDBJ databases">
        <authorList>
            <person name="Martin H S."/>
        </authorList>
    </citation>
    <scope>NUCLEOTIDE SEQUENCE</scope>
</reference>
<evidence type="ECO:0000256" key="3">
    <source>
        <dbReference type="SAM" id="MobiDB-lite"/>
    </source>
</evidence>
<keyword evidence="2" id="KW-0539">Nucleus</keyword>
<evidence type="ECO:0000256" key="1">
    <source>
        <dbReference type="ARBA" id="ARBA00004123"/>
    </source>
</evidence>
<dbReference type="PANTHER" id="PTHR10252:SF79">
    <property type="entry name" value="DNA POLYMERASE EPSILON SUBUNIT 4"/>
    <property type="match status" value="1"/>
</dbReference>
<dbReference type="InterPro" id="IPR009072">
    <property type="entry name" value="Histone-fold"/>
</dbReference>
<evidence type="ECO:0000256" key="2">
    <source>
        <dbReference type="ARBA" id="ARBA00023242"/>
    </source>
</evidence>
<protein>
    <recommendedName>
        <fullName evidence="4">Transcription factor CBF/NF-Y/archaeal histone domain-containing protein</fullName>
    </recommendedName>
</protein>
<feature type="non-terminal residue" evidence="5">
    <location>
        <position position="148"/>
    </location>
</feature>
<sequence length="148" mass="16732">MIDEDHLTDLDISEVVDDTDQYFNTENQGSEPFDPEISNIQNSEDLNSEENPVVDKKTPNQKSEVIRSTKLPMARIKNIMKMDPDVTIVSADAVFLVTKAAELFLETMAKETYTYTATSKRKTIAKKDLDLVINKVDCLCFLEGAMDF</sequence>
<dbReference type="EMBL" id="OW152820">
    <property type="protein sequence ID" value="CAH2075540.1"/>
    <property type="molecule type" value="Genomic_DNA"/>
</dbReference>
<gene>
    <name evidence="5" type="ORF">IPOD504_LOCUS16880</name>
</gene>
<proteinExistence type="predicted"/>